<dbReference type="Gene3D" id="3.90.180.10">
    <property type="entry name" value="Medium-chain alcohol dehydrogenases, catalytic domain"/>
    <property type="match status" value="1"/>
</dbReference>
<dbReference type="SUPFAM" id="SSF51735">
    <property type="entry name" value="NAD(P)-binding Rossmann-fold domains"/>
    <property type="match status" value="1"/>
</dbReference>
<dbReference type="AlphaFoldDB" id="A0A255IQZ4"/>
<protein>
    <submittedName>
        <fullName evidence="4">2-desacetyl-2-hydroxyethyl bacteriochlorophyllide A dehydrogenase</fullName>
    </submittedName>
    <submittedName>
        <fullName evidence="5">Alcohol dehydrogenase</fullName>
    </submittedName>
</protein>
<dbReference type="PANTHER" id="PTHR43401">
    <property type="entry name" value="L-THREONINE 3-DEHYDROGENASE"/>
    <property type="match status" value="1"/>
</dbReference>
<evidence type="ECO:0000313" key="7">
    <source>
        <dbReference type="Proteomes" id="UP000247523"/>
    </source>
</evidence>
<dbReference type="Proteomes" id="UP000247523">
    <property type="component" value="Unassembled WGS sequence"/>
</dbReference>
<dbReference type="InterPro" id="IPR013154">
    <property type="entry name" value="ADH-like_N"/>
</dbReference>
<evidence type="ECO:0000259" key="2">
    <source>
        <dbReference type="Pfam" id="PF00107"/>
    </source>
</evidence>
<gene>
    <name evidence="4" type="ORF">C8E03_11651</name>
    <name evidence="5" type="ORF">CG710_011220</name>
</gene>
<reference evidence="4 7" key="2">
    <citation type="submission" date="2018-05" db="EMBL/GenBank/DDBJ databases">
        <title>Genomic Encyclopedia of Type Strains, Phase IV (KMG-IV): sequencing the most valuable type-strain genomes for metagenomic binning, comparative biology and taxonomic classification.</title>
        <authorList>
            <person name="Goeker M."/>
        </authorList>
    </citation>
    <scope>NUCLEOTIDE SEQUENCE [LARGE SCALE GENOMIC DNA]</scope>
    <source>
        <strain evidence="4 7">DSM 28816</strain>
    </source>
</reference>
<dbReference type="InterPro" id="IPR013149">
    <property type="entry name" value="ADH-like_C"/>
</dbReference>
<dbReference type="SUPFAM" id="SSF50129">
    <property type="entry name" value="GroES-like"/>
    <property type="match status" value="1"/>
</dbReference>
<evidence type="ECO:0000313" key="5">
    <source>
        <dbReference type="EMBL" id="RDY31152.1"/>
    </source>
</evidence>
<dbReference type="InterPro" id="IPR050129">
    <property type="entry name" value="Zn_alcohol_dh"/>
</dbReference>
<comment type="caution">
    <text evidence="4">The sequence shown here is derived from an EMBL/GenBank/DDBJ whole genome shotgun (WGS) entry which is preliminary data.</text>
</comment>
<dbReference type="InterPro" id="IPR036291">
    <property type="entry name" value="NAD(P)-bd_dom_sf"/>
</dbReference>
<dbReference type="InterPro" id="IPR011032">
    <property type="entry name" value="GroES-like_sf"/>
</dbReference>
<proteinExistence type="predicted"/>
<dbReference type="PANTHER" id="PTHR43401:SF2">
    <property type="entry name" value="L-THREONINE 3-DEHYDROGENASE"/>
    <property type="match status" value="1"/>
</dbReference>
<reference evidence="5 6" key="1">
    <citation type="journal article" date="2017" name="Genome Announc.">
        <title>Draft Genome Sequence of a Sporulating and Motile Strain of Lachnotalea glycerini Isolated from Water in Quebec City, Canada.</title>
        <authorList>
            <person name="Maheux A.F."/>
            <person name="Boudreau D.K."/>
            <person name="Berube E."/>
            <person name="Boissinot M."/>
            <person name="Raymond F."/>
            <person name="Brodeur S."/>
            <person name="Corbeil J."/>
            <person name="Isabel S."/>
            <person name="Omar R.F."/>
            <person name="Bergeron M.G."/>
        </authorList>
    </citation>
    <scope>NUCLEOTIDE SEQUENCE [LARGE SCALE GENOMIC DNA]</scope>
    <source>
        <strain evidence="5 6">CCRI-19302</strain>
    </source>
</reference>
<organism evidence="4 7">
    <name type="scientific">Lachnotalea glycerini</name>
    <dbReference type="NCBI Taxonomy" id="1763509"/>
    <lineage>
        <taxon>Bacteria</taxon>
        <taxon>Bacillati</taxon>
        <taxon>Bacillota</taxon>
        <taxon>Clostridia</taxon>
        <taxon>Lachnospirales</taxon>
        <taxon>Lachnospiraceae</taxon>
        <taxon>Lachnotalea</taxon>
    </lineage>
</organism>
<keyword evidence="6" id="KW-1185">Reference proteome</keyword>
<dbReference type="Pfam" id="PF08240">
    <property type="entry name" value="ADH_N"/>
    <property type="match status" value="1"/>
</dbReference>
<dbReference type="CDD" id="cd08261">
    <property type="entry name" value="Zn_ADH7"/>
    <property type="match status" value="1"/>
</dbReference>
<evidence type="ECO:0000256" key="1">
    <source>
        <dbReference type="ARBA" id="ARBA00023002"/>
    </source>
</evidence>
<sequence length="350" mass="38573">MKAIYISEPKKVEIRDIEMPIRKKGEALLKILYGGICGSDLSSYRGTFAYFDYPRIPGHEFSAEIVEIEENEKGLKSGMVVTCNPYFNCGKCYSCERGFVNACMDNQTMGCQKDGAFCEYITMPIERIYDGKGLSPKVLAAIEPFCISYHGVQRAGVKKGDKVLVIGAGTIGVLAATAAKALGGEVYLTDILAPKLEYIQKEFNFSGTILNDCEDTFNQAVKEITKTSDQNGKEEAFGFDICIEAVGLPSTFQNAIDAAAFGGKVVVIGVGKKNLDFNYTLIQKKELNVFGSRNALKKDFLELIELVKEGNVDLEKVITHEYSFADAPKAFHDFNMNGSDMLKVMINFSK</sequence>
<keyword evidence="1" id="KW-0560">Oxidoreductase</keyword>
<evidence type="ECO:0000313" key="4">
    <source>
        <dbReference type="EMBL" id="PXV85617.1"/>
    </source>
</evidence>
<dbReference type="RefSeq" id="WP_094375770.1">
    <property type="nucleotide sequence ID" value="NZ_NOKA02000021.1"/>
</dbReference>
<reference evidence="5" key="3">
    <citation type="submission" date="2018-07" db="EMBL/GenBank/DDBJ databases">
        <authorList>
            <person name="Quirk P.G."/>
            <person name="Krulwich T.A."/>
        </authorList>
    </citation>
    <scope>NUCLEOTIDE SEQUENCE</scope>
    <source>
        <strain evidence="5">CCRI-19302</strain>
    </source>
</reference>
<dbReference type="EMBL" id="QICS01000016">
    <property type="protein sequence ID" value="PXV85617.1"/>
    <property type="molecule type" value="Genomic_DNA"/>
</dbReference>
<feature type="domain" description="Alcohol dehydrogenase-like C-terminal" evidence="2">
    <location>
        <begin position="171"/>
        <end position="308"/>
    </location>
</feature>
<evidence type="ECO:0000259" key="3">
    <source>
        <dbReference type="Pfam" id="PF08240"/>
    </source>
</evidence>
<dbReference type="Proteomes" id="UP000216411">
    <property type="component" value="Unassembled WGS sequence"/>
</dbReference>
<accession>A0A255IQZ4</accession>
<dbReference type="EMBL" id="NOKA02000021">
    <property type="protein sequence ID" value="RDY31152.1"/>
    <property type="molecule type" value="Genomic_DNA"/>
</dbReference>
<name>A0A255IQZ4_9FIRM</name>
<dbReference type="Gene3D" id="3.40.50.720">
    <property type="entry name" value="NAD(P)-binding Rossmann-like Domain"/>
    <property type="match status" value="1"/>
</dbReference>
<dbReference type="Pfam" id="PF00107">
    <property type="entry name" value="ADH_zinc_N"/>
    <property type="match status" value="1"/>
</dbReference>
<feature type="domain" description="Alcohol dehydrogenase-like N-terminal" evidence="3">
    <location>
        <begin position="24"/>
        <end position="128"/>
    </location>
</feature>
<dbReference type="OrthoDB" id="9777057at2"/>
<dbReference type="GO" id="GO:0016491">
    <property type="term" value="F:oxidoreductase activity"/>
    <property type="evidence" value="ECO:0007669"/>
    <property type="project" value="UniProtKB-KW"/>
</dbReference>
<evidence type="ECO:0000313" key="6">
    <source>
        <dbReference type="Proteomes" id="UP000216411"/>
    </source>
</evidence>